<name>A0ABT1LW05_9MYCO</name>
<dbReference type="InterPro" id="IPR043740">
    <property type="entry name" value="DUF5685"/>
</dbReference>
<protein>
    <submittedName>
        <fullName evidence="1">DUF5685 family protein</fullName>
    </submittedName>
</protein>
<gene>
    <name evidence="1" type="ORF">NM203_00480</name>
</gene>
<keyword evidence="2" id="KW-1185">Reference proteome</keyword>
<organism evidence="1 2">
    <name type="scientific">Mycolicibacterium arenosum</name>
    <dbReference type="NCBI Taxonomy" id="2952157"/>
    <lineage>
        <taxon>Bacteria</taxon>
        <taxon>Bacillati</taxon>
        <taxon>Actinomycetota</taxon>
        <taxon>Actinomycetes</taxon>
        <taxon>Mycobacteriales</taxon>
        <taxon>Mycobacteriaceae</taxon>
        <taxon>Mycolicibacterium</taxon>
    </lineage>
</organism>
<dbReference type="RefSeq" id="WP_255057626.1">
    <property type="nucleotide sequence ID" value="NZ_JANDBD010000001.1"/>
</dbReference>
<dbReference type="EMBL" id="JANDBD010000001">
    <property type="protein sequence ID" value="MCP9270652.1"/>
    <property type="molecule type" value="Genomic_DNA"/>
</dbReference>
<dbReference type="Pfam" id="PF18937">
    <property type="entry name" value="DUF5685"/>
    <property type="match status" value="1"/>
</dbReference>
<comment type="caution">
    <text evidence="1">The sequence shown here is derived from an EMBL/GenBank/DDBJ whole genome shotgun (WGS) entry which is preliminary data.</text>
</comment>
<proteinExistence type="predicted"/>
<evidence type="ECO:0000313" key="2">
    <source>
        <dbReference type="Proteomes" id="UP001651690"/>
    </source>
</evidence>
<dbReference type="Proteomes" id="UP001651690">
    <property type="component" value="Unassembled WGS sequence"/>
</dbReference>
<evidence type="ECO:0000313" key="1">
    <source>
        <dbReference type="EMBL" id="MCP9270652.1"/>
    </source>
</evidence>
<accession>A0ABT1LW05</accession>
<sequence>MFGIIRPCRHRLGGELSAVWTAQLCGLCLALRDDHGQAARVATNYDGLLVSLLVEAQSPESPERRPSGRCPLRRMRTVDVAAGDSVRLASSVSLVLAAAKVRDHVEDRDGILGAGAVRPASRRVAERWARQGADAGSALGFDTDVLTRAVLRQAELEAAAAPGSSLLSITEPSETAVAAAFGHTAVLTGNPGNHAPLREIGRLFGRLAHVLDAVEDYDDDLQRGKWNPLAATNTSAGAARELCADAAVGIELALADVHFVDGRLVERLLVGEVRHAIERAFASNDYGYGPGGDPYGPGSNRRPDNRRRGWWRRRASNCGDCCDCCDCCDCN</sequence>
<reference evidence="1 2" key="1">
    <citation type="submission" date="2022-06" db="EMBL/GenBank/DDBJ databases">
        <title>Mycolicibacterium sp. CAU 1645 isolated from seawater.</title>
        <authorList>
            <person name="Kim W."/>
        </authorList>
    </citation>
    <scope>NUCLEOTIDE SEQUENCE [LARGE SCALE GENOMIC DNA]</scope>
    <source>
        <strain evidence="1 2">CAU 1645</strain>
    </source>
</reference>